<keyword evidence="5" id="KW-1185">Reference proteome</keyword>
<keyword evidence="2" id="KW-1133">Transmembrane helix</keyword>
<keyword evidence="2" id="KW-0812">Transmembrane</keyword>
<proteinExistence type="predicted"/>
<accession>A0A2X0M779</accession>
<keyword evidence="3" id="KW-0732">Signal</keyword>
<name>A0A2X0M779_9BASI</name>
<gene>
    <name evidence="4" type="primary">BQ5605_C001g00609</name>
    <name evidence="4" type="ORF">BQ5605_C001G00609</name>
</gene>
<sequence>MLAYQILWIAFIHTYFGQIAVAASPPLYTCQITAYQTTCVNGPCNIHIRDASSQQDLWTKTNLSSGTYTISWEPNVAAVSHMAAKSCAFSGWSPRAMSKVSVAYALPILLDSDSSGVSANNAATVVNSGSSDCNINGVYFGGDDSDHMGGTGAPFTLPTGNSQDSKDSSEDSSDSEDAHGDSNMNGGHFGNGNLQSSTSSDGSIRESSATSLSSSPSAVLLGSLIVVVVTSMFFGAALLA</sequence>
<evidence type="ECO:0000256" key="1">
    <source>
        <dbReference type="SAM" id="MobiDB-lite"/>
    </source>
</evidence>
<evidence type="ECO:0000313" key="4">
    <source>
        <dbReference type="EMBL" id="SGY48065.1"/>
    </source>
</evidence>
<reference evidence="4 5" key="1">
    <citation type="submission" date="2016-11" db="EMBL/GenBank/DDBJ databases">
        <authorList>
            <person name="Jaros S."/>
            <person name="Januszkiewicz K."/>
            <person name="Wedrychowicz H."/>
        </authorList>
    </citation>
    <scope>NUCLEOTIDE SEQUENCE [LARGE SCALE GENOMIC DNA]</scope>
</reference>
<dbReference type="EMBL" id="FQNC01000043">
    <property type="protein sequence ID" value="SGY48065.1"/>
    <property type="molecule type" value="Genomic_DNA"/>
</dbReference>
<organism evidence="4 5">
    <name type="scientific">Microbotryum silenes-dioicae</name>
    <dbReference type="NCBI Taxonomy" id="796604"/>
    <lineage>
        <taxon>Eukaryota</taxon>
        <taxon>Fungi</taxon>
        <taxon>Dikarya</taxon>
        <taxon>Basidiomycota</taxon>
        <taxon>Pucciniomycotina</taxon>
        <taxon>Microbotryomycetes</taxon>
        <taxon>Microbotryales</taxon>
        <taxon>Microbotryaceae</taxon>
        <taxon>Microbotryum</taxon>
    </lineage>
</organism>
<keyword evidence="2" id="KW-0472">Membrane</keyword>
<feature type="compositionally biased region" description="Polar residues" evidence="1">
    <location>
        <begin position="192"/>
        <end position="202"/>
    </location>
</feature>
<evidence type="ECO:0000256" key="3">
    <source>
        <dbReference type="SAM" id="SignalP"/>
    </source>
</evidence>
<feature type="chain" id="PRO_5015957638" evidence="3">
    <location>
        <begin position="23"/>
        <end position="240"/>
    </location>
</feature>
<feature type="signal peptide" evidence="3">
    <location>
        <begin position="1"/>
        <end position="22"/>
    </location>
</feature>
<feature type="transmembrane region" description="Helical" evidence="2">
    <location>
        <begin position="218"/>
        <end position="239"/>
    </location>
</feature>
<feature type="region of interest" description="Disordered" evidence="1">
    <location>
        <begin position="150"/>
        <end position="211"/>
    </location>
</feature>
<protein>
    <submittedName>
        <fullName evidence="4">BQ5605_C001g00609 protein</fullName>
    </submittedName>
</protein>
<evidence type="ECO:0000256" key="2">
    <source>
        <dbReference type="SAM" id="Phobius"/>
    </source>
</evidence>
<evidence type="ECO:0000313" key="5">
    <source>
        <dbReference type="Proteomes" id="UP000249464"/>
    </source>
</evidence>
<dbReference type="Proteomes" id="UP000249464">
    <property type="component" value="Unassembled WGS sequence"/>
</dbReference>
<dbReference type="AlphaFoldDB" id="A0A2X0M779"/>